<proteinExistence type="predicted"/>
<reference evidence="1 2" key="1">
    <citation type="submission" date="2018-11" db="EMBL/GenBank/DDBJ databases">
        <authorList>
            <consortium name="Pathogen Informatics"/>
        </authorList>
    </citation>
    <scope>NUCLEOTIDE SEQUENCE [LARGE SCALE GENOMIC DNA]</scope>
    <source>
        <strain evidence="1 2">NCTC10913</strain>
    </source>
</reference>
<comment type="caution">
    <text evidence="1">The sequence shown here is derived from an EMBL/GenBank/DDBJ whole genome shotgun (WGS) entry which is preliminary data.</text>
</comment>
<dbReference type="EMBL" id="UYIN01000008">
    <property type="protein sequence ID" value="VDG71779.1"/>
    <property type="molecule type" value="Genomic_DNA"/>
</dbReference>
<dbReference type="RefSeq" id="WP_125148636.1">
    <property type="nucleotide sequence ID" value="NZ_UYIN01000008.1"/>
</dbReference>
<sequence>MCKYCEEKTEVIGNYNTDIGKIEVFLEDSELTINSYEISNHPEIISSDISICDSIKINYCPMCGRKL</sequence>
<evidence type="ECO:0000313" key="2">
    <source>
        <dbReference type="Proteomes" id="UP000277570"/>
    </source>
</evidence>
<evidence type="ECO:0000313" key="1">
    <source>
        <dbReference type="EMBL" id="VDG71779.1"/>
    </source>
</evidence>
<protein>
    <submittedName>
        <fullName evidence="1">Uncharacterized protein</fullName>
    </submittedName>
</protein>
<name>A0ABY6ST75_9CLOT</name>
<accession>A0ABY6ST75</accession>
<dbReference type="Proteomes" id="UP000277570">
    <property type="component" value="Unassembled WGS sequence"/>
</dbReference>
<keyword evidence="2" id="KW-1185">Reference proteome</keyword>
<gene>
    <name evidence="1" type="ORF">NCTC10913_02125</name>
</gene>
<organism evidence="1 2">
    <name type="scientific">Clostridium carnis</name>
    <dbReference type="NCBI Taxonomy" id="1530"/>
    <lineage>
        <taxon>Bacteria</taxon>
        <taxon>Bacillati</taxon>
        <taxon>Bacillota</taxon>
        <taxon>Clostridia</taxon>
        <taxon>Eubacteriales</taxon>
        <taxon>Clostridiaceae</taxon>
        <taxon>Clostridium</taxon>
    </lineage>
</organism>